<feature type="binding site" evidence="16">
    <location>
        <begin position="121"/>
        <end position="124"/>
    </location>
    <ligand>
        <name>substrate</name>
    </ligand>
</feature>
<evidence type="ECO:0000256" key="2">
    <source>
        <dbReference type="ARBA" id="ARBA00001958"/>
    </source>
</evidence>
<evidence type="ECO:0000256" key="10">
    <source>
        <dbReference type="ARBA" id="ARBA00022777"/>
    </source>
</evidence>
<comment type="cofactor">
    <cofactor evidence="16">
        <name>NH4(+)</name>
        <dbReference type="ChEBI" id="CHEBI:28938"/>
    </cofactor>
    <cofactor evidence="16">
        <name>K(+)</name>
        <dbReference type="ChEBI" id="CHEBI:29103"/>
    </cofactor>
    <text evidence="16">A monovalent cation. Ammonium or potassium.</text>
</comment>
<comment type="caution">
    <text evidence="16">Lacks conserved residue(s) required for the propagation of feature annotation.</text>
</comment>
<evidence type="ECO:0000256" key="8">
    <source>
        <dbReference type="ARBA" id="ARBA00022679"/>
    </source>
</evidence>
<name>A0A937X7H6_UNCEI</name>
<dbReference type="NCBIfam" id="NF009855">
    <property type="entry name" value="PRK13321.1"/>
    <property type="match status" value="1"/>
</dbReference>
<evidence type="ECO:0000256" key="14">
    <source>
        <dbReference type="ARBA" id="ARBA00038036"/>
    </source>
</evidence>
<proteinExistence type="inferred from homology"/>
<dbReference type="GO" id="GO:0004594">
    <property type="term" value="F:pantothenate kinase activity"/>
    <property type="evidence" value="ECO:0007669"/>
    <property type="project" value="UniProtKB-UniRule"/>
</dbReference>
<comment type="subunit">
    <text evidence="5 16">Homodimer.</text>
</comment>
<keyword evidence="7 16" id="KW-0963">Cytoplasm</keyword>
<dbReference type="Proteomes" id="UP000748308">
    <property type="component" value="Unassembled WGS sequence"/>
</dbReference>
<dbReference type="Gene3D" id="3.30.420.40">
    <property type="match status" value="2"/>
</dbReference>
<dbReference type="GO" id="GO:0015937">
    <property type="term" value="P:coenzyme A biosynthetic process"/>
    <property type="evidence" value="ECO:0007669"/>
    <property type="project" value="UniProtKB-UniRule"/>
</dbReference>
<sequence>MKSARTRRVQRAPARLLAIDIGNTHTVLGVFAGERLERLWRITSGVSRTGDELGALVEVLCRPYIDPIAGGGSVVVASVVPALTAEYEAMARRLFGVEPLVVSSLTPSGVRVELTDPSSVGADRIANAAAVARGPLPAIVVDLGTATTFDVIRPGRRYAGGLIAPGVRTSADELFRRAARLAKVEIRKPRRLIGRTTEESIQAGVYYGAIGAIDGIIRRLAAELRRPARVLATGGLARLVAAGSETIQEVDEALTLRGLARIHRLNRESSRESRASR</sequence>
<dbReference type="Pfam" id="PF03309">
    <property type="entry name" value="Pan_kinase"/>
    <property type="match status" value="1"/>
</dbReference>
<accession>A0A937X7H6</accession>
<evidence type="ECO:0000256" key="15">
    <source>
        <dbReference type="ARBA" id="ARBA00040883"/>
    </source>
</evidence>
<dbReference type="HAMAP" id="MF_01274">
    <property type="entry name" value="Pantothen_kinase_3"/>
    <property type="match status" value="1"/>
</dbReference>
<comment type="cofactor">
    <cofactor evidence="2">
        <name>K(+)</name>
        <dbReference type="ChEBI" id="CHEBI:29103"/>
    </cofactor>
</comment>
<feature type="binding site" evidence="16">
    <location>
        <position position="145"/>
    </location>
    <ligand>
        <name>ATP</name>
        <dbReference type="ChEBI" id="CHEBI:30616"/>
    </ligand>
</feature>
<feature type="binding site" evidence="16">
    <location>
        <position position="197"/>
    </location>
    <ligand>
        <name>substrate</name>
    </ligand>
</feature>
<evidence type="ECO:0000256" key="6">
    <source>
        <dbReference type="ARBA" id="ARBA00012102"/>
    </source>
</evidence>
<evidence type="ECO:0000256" key="4">
    <source>
        <dbReference type="ARBA" id="ARBA00005225"/>
    </source>
</evidence>
<evidence type="ECO:0000256" key="9">
    <source>
        <dbReference type="ARBA" id="ARBA00022741"/>
    </source>
</evidence>
<evidence type="ECO:0000256" key="16">
    <source>
        <dbReference type="HAMAP-Rule" id="MF_01274"/>
    </source>
</evidence>
<dbReference type="PANTHER" id="PTHR34265:SF1">
    <property type="entry name" value="TYPE III PANTOTHENATE KINASE"/>
    <property type="match status" value="1"/>
</dbReference>
<keyword evidence="13 16" id="KW-0173">Coenzyme A biosynthesis</keyword>
<comment type="similarity">
    <text evidence="14 16">Belongs to the type III pantothenate kinase family.</text>
</comment>
<dbReference type="SUPFAM" id="SSF53067">
    <property type="entry name" value="Actin-like ATPase domain"/>
    <property type="match status" value="2"/>
</dbReference>
<keyword evidence="10 16" id="KW-0418">Kinase</keyword>
<evidence type="ECO:0000256" key="13">
    <source>
        <dbReference type="ARBA" id="ARBA00022993"/>
    </source>
</evidence>
<dbReference type="InterPro" id="IPR043129">
    <property type="entry name" value="ATPase_NBD"/>
</dbReference>
<comment type="function">
    <text evidence="16">Catalyzes the phosphorylation of pantothenate (Pan), the first step in CoA biosynthesis.</text>
</comment>
<dbReference type="CDD" id="cd24015">
    <property type="entry name" value="ASKHA_NBD_PanK-III"/>
    <property type="match status" value="1"/>
</dbReference>
<evidence type="ECO:0000256" key="3">
    <source>
        <dbReference type="ARBA" id="ARBA00004496"/>
    </source>
</evidence>
<comment type="subcellular location">
    <subcellularLocation>
        <location evidence="3 16">Cytoplasm</location>
    </subcellularLocation>
</comment>
<feature type="binding site" evidence="16">
    <location>
        <begin position="20"/>
        <end position="27"/>
    </location>
    <ligand>
        <name>ATP</name>
        <dbReference type="ChEBI" id="CHEBI:30616"/>
    </ligand>
</feature>
<comment type="catalytic activity">
    <reaction evidence="1 16">
        <text>(R)-pantothenate + ATP = (R)-4'-phosphopantothenate + ADP + H(+)</text>
        <dbReference type="Rhea" id="RHEA:16373"/>
        <dbReference type="ChEBI" id="CHEBI:10986"/>
        <dbReference type="ChEBI" id="CHEBI:15378"/>
        <dbReference type="ChEBI" id="CHEBI:29032"/>
        <dbReference type="ChEBI" id="CHEBI:30616"/>
        <dbReference type="ChEBI" id="CHEBI:456216"/>
        <dbReference type="EC" id="2.7.1.33"/>
    </reaction>
</comment>
<feature type="binding site" evidence="16">
    <location>
        <position position="142"/>
    </location>
    <ligand>
        <name>K(+)</name>
        <dbReference type="ChEBI" id="CHEBI:29103"/>
    </ligand>
</feature>
<dbReference type="GO" id="GO:0005737">
    <property type="term" value="C:cytoplasm"/>
    <property type="evidence" value="ECO:0007669"/>
    <property type="project" value="UniProtKB-SubCell"/>
</dbReference>
<protein>
    <recommendedName>
        <fullName evidence="15 16">Type III pantothenate kinase</fullName>
        <ecNumber evidence="6 16">2.7.1.33</ecNumber>
    </recommendedName>
    <alternativeName>
        <fullName evidence="16">PanK-III</fullName>
    </alternativeName>
    <alternativeName>
        <fullName evidence="16">Pantothenic acid kinase</fullName>
    </alternativeName>
</protein>
<evidence type="ECO:0000256" key="11">
    <source>
        <dbReference type="ARBA" id="ARBA00022840"/>
    </source>
</evidence>
<evidence type="ECO:0000256" key="1">
    <source>
        <dbReference type="ARBA" id="ARBA00001206"/>
    </source>
</evidence>
<dbReference type="GO" id="GO:0046872">
    <property type="term" value="F:metal ion binding"/>
    <property type="evidence" value="ECO:0007669"/>
    <property type="project" value="UniProtKB-KW"/>
</dbReference>
<feature type="active site" description="Proton acceptor" evidence="16">
    <location>
        <position position="123"/>
    </location>
</feature>
<keyword evidence="12 16" id="KW-0630">Potassium</keyword>
<keyword evidence="9 16" id="KW-0547">Nucleotide-binding</keyword>
<organism evidence="17 18">
    <name type="scientific">Eiseniibacteriota bacterium</name>
    <dbReference type="NCBI Taxonomy" id="2212470"/>
    <lineage>
        <taxon>Bacteria</taxon>
        <taxon>Candidatus Eiseniibacteriota</taxon>
    </lineage>
</organism>
<dbReference type="NCBIfam" id="TIGR00671">
    <property type="entry name" value="baf"/>
    <property type="match status" value="1"/>
</dbReference>
<evidence type="ECO:0000256" key="5">
    <source>
        <dbReference type="ARBA" id="ARBA00011738"/>
    </source>
</evidence>
<dbReference type="GO" id="GO:0005524">
    <property type="term" value="F:ATP binding"/>
    <property type="evidence" value="ECO:0007669"/>
    <property type="project" value="UniProtKB-UniRule"/>
</dbReference>
<reference evidence="17" key="1">
    <citation type="submission" date="2019-03" db="EMBL/GenBank/DDBJ databases">
        <title>Lake Tanganyika Metagenome-Assembled Genomes (MAGs).</title>
        <authorList>
            <person name="Tran P."/>
        </authorList>
    </citation>
    <scope>NUCLEOTIDE SEQUENCE</scope>
    <source>
        <strain evidence="17">M_DeepCast_400m_m2_100</strain>
    </source>
</reference>
<dbReference type="EC" id="2.7.1.33" evidence="6 16"/>
<dbReference type="InterPro" id="IPR004619">
    <property type="entry name" value="Type_III_PanK"/>
</dbReference>
<evidence type="ECO:0000313" key="17">
    <source>
        <dbReference type="EMBL" id="MBM3317288.1"/>
    </source>
</evidence>
<evidence type="ECO:0000313" key="18">
    <source>
        <dbReference type="Proteomes" id="UP000748308"/>
    </source>
</evidence>
<comment type="pathway">
    <text evidence="4 16">Cofactor biosynthesis; coenzyme A biosynthesis; CoA from (R)-pantothenate: step 1/5.</text>
</comment>
<dbReference type="EMBL" id="VGIY01000101">
    <property type="protein sequence ID" value="MBM3317288.1"/>
    <property type="molecule type" value="Genomic_DNA"/>
</dbReference>
<dbReference type="PANTHER" id="PTHR34265">
    <property type="entry name" value="TYPE III PANTOTHENATE KINASE"/>
    <property type="match status" value="1"/>
</dbReference>
<keyword evidence="8 16" id="KW-0808">Transferase</keyword>
<keyword evidence="11 16" id="KW-0067">ATP-binding</keyword>
<comment type="caution">
    <text evidence="17">The sequence shown here is derived from an EMBL/GenBank/DDBJ whole genome shotgun (WGS) entry which is preliminary data.</text>
</comment>
<keyword evidence="16" id="KW-0479">Metal-binding</keyword>
<gene>
    <name evidence="16" type="primary">coaX</name>
    <name evidence="17" type="ORF">FJY75_05505</name>
</gene>
<dbReference type="AlphaFoldDB" id="A0A937X7H6"/>
<evidence type="ECO:0000256" key="7">
    <source>
        <dbReference type="ARBA" id="ARBA00022490"/>
    </source>
</evidence>
<evidence type="ECO:0000256" key="12">
    <source>
        <dbReference type="ARBA" id="ARBA00022958"/>
    </source>
</evidence>